<dbReference type="FunFam" id="3.40.50.300:FF:000001">
    <property type="entry name" value="ATP-dependent zinc metalloprotease FtsH"/>
    <property type="match status" value="1"/>
</dbReference>
<evidence type="ECO:0000256" key="1">
    <source>
        <dbReference type="ARBA" id="ARBA00004370"/>
    </source>
</evidence>
<accession>A0A8J6ND80</accession>
<evidence type="ECO:0000256" key="2">
    <source>
        <dbReference type="ARBA" id="ARBA00010044"/>
    </source>
</evidence>
<keyword evidence="14" id="KW-1003">Cell membrane</keyword>
<keyword evidence="10 14" id="KW-1133">Transmembrane helix</keyword>
<dbReference type="SUPFAM" id="SSF140990">
    <property type="entry name" value="FtsH protease domain-like"/>
    <property type="match status" value="1"/>
</dbReference>
<comment type="similarity">
    <text evidence="15">Belongs to the AAA ATPase family.</text>
</comment>
<dbReference type="GO" id="GO:0004222">
    <property type="term" value="F:metalloendopeptidase activity"/>
    <property type="evidence" value="ECO:0007669"/>
    <property type="project" value="InterPro"/>
</dbReference>
<evidence type="ECO:0000256" key="15">
    <source>
        <dbReference type="RuleBase" id="RU003651"/>
    </source>
</evidence>
<feature type="binding site" evidence="14">
    <location>
        <position position="410"/>
    </location>
    <ligand>
        <name>Zn(2+)</name>
        <dbReference type="ChEBI" id="CHEBI:29105"/>
        <note>catalytic</note>
    </ligand>
</feature>
<dbReference type="SMART" id="SM00382">
    <property type="entry name" value="AAA"/>
    <property type="match status" value="1"/>
</dbReference>
<dbReference type="FunFam" id="1.10.8.60:FF:000001">
    <property type="entry name" value="ATP-dependent zinc metalloprotease FtsH"/>
    <property type="match status" value="1"/>
</dbReference>
<comment type="similarity">
    <text evidence="13 14">In the central section; belongs to the AAA ATPase family.</text>
</comment>
<name>A0A8J6ND80_9BACT</name>
<dbReference type="InterPro" id="IPR003593">
    <property type="entry name" value="AAA+_ATPase"/>
</dbReference>
<dbReference type="EC" id="3.4.24.-" evidence="14"/>
<feature type="active site" evidence="14">
    <location>
        <position position="411"/>
    </location>
</feature>
<reference evidence="17 18" key="1">
    <citation type="submission" date="2020-08" db="EMBL/GenBank/DDBJ databases">
        <title>Bridging the membrane lipid divide: bacteria of the FCB group superphylum have the potential to synthesize archaeal ether lipids.</title>
        <authorList>
            <person name="Villanueva L."/>
            <person name="Von Meijenfeldt F.A.B."/>
            <person name="Westbye A.B."/>
            <person name="Yadav S."/>
            <person name="Hopmans E.C."/>
            <person name="Dutilh B.E."/>
            <person name="Sinninghe Damste J.S."/>
        </authorList>
    </citation>
    <scope>NUCLEOTIDE SEQUENCE [LARGE SCALE GENOMIC DNA]</scope>
    <source>
        <strain evidence="17">NIOZ-UU47</strain>
    </source>
</reference>
<evidence type="ECO:0000256" key="4">
    <source>
        <dbReference type="ARBA" id="ARBA00022692"/>
    </source>
</evidence>
<dbReference type="GO" id="GO:0004176">
    <property type="term" value="F:ATP-dependent peptidase activity"/>
    <property type="evidence" value="ECO:0007669"/>
    <property type="project" value="InterPro"/>
</dbReference>
<gene>
    <name evidence="17" type="primary">hflB</name>
    <name evidence="14" type="synonym">ftsH</name>
    <name evidence="17" type="ORF">H8E41_05175</name>
</gene>
<evidence type="ECO:0000256" key="3">
    <source>
        <dbReference type="ARBA" id="ARBA00022670"/>
    </source>
</evidence>
<evidence type="ECO:0000256" key="10">
    <source>
        <dbReference type="ARBA" id="ARBA00022989"/>
    </source>
</evidence>
<evidence type="ECO:0000256" key="8">
    <source>
        <dbReference type="ARBA" id="ARBA00022833"/>
    </source>
</evidence>
<dbReference type="GO" id="GO:0008270">
    <property type="term" value="F:zinc ion binding"/>
    <property type="evidence" value="ECO:0007669"/>
    <property type="project" value="UniProtKB-UniRule"/>
</dbReference>
<dbReference type="Gene3D" id="3.30.720.210">
    <property type="match status" value="1"/>
</dbReference>
<dbReference type="InterPro" id="IPR003959">
    <property type="entry name" value="ATPase_AAA_core"/>
</dbReference>
<dbReference type="InterPro" id="IPR005936">
    <property type="entry name" value="FtsH"/>
</dbReference>
<dbReference type="GO" id="GO:0005886">
    <property type="term" value="C:plasma membrane"/>
    <property type="evidence" value="ECO:0007669"/>
    <property type="project" value="UniProtKB-SubCell"/>
</dbReference>
<dbReference type="HAMAP" id="MF_01458">
    <property type="entry name" value="FtsH"/>
    <property type="match status" value="1"/>
</dbReference>
<feature type="binding site" evidence="14">
    <location>
        <begin position="187"/>
        <end position="194"/>
    </location>
    <ligand>
        <name>ATP</name>
        <dbReference type="ChEBI" id="CHEBI:30616"/>
    </ligand>
</feature>
<dbReference type="PANTHER" id="PTHR23076">
    <property type="entry name" value="METALLOPROTEASE M41 FTSH"/>
    <property type="match status" value="1"/>
</dbReference>
<comment type="cofactor">
    <cofactor evidence="14">
        <name>Zn(2+)</name>
        <dbReference type="ChEBI" id="CHEBI:29105"/>
    </cofactor>
    <text evidence="14">Binds 1 zinc ion per subunit.</text>
</comment>
<comment type="subcellular location">
    <subcellularLocation>
        <location evidence="14">Cell membrane</location>
        <topology evidence="14">Multi-pass membrane protein</topology>
        <orientation evidence="14">Cytoplasmic side</orientation>
    </subcellularLocation>
    <subcellularLocation>
        <location evidence="1">Membrane</location>
    </subcellularLocation>
</comment>
<evidence type="ECO:0000256" key="14">
    <source>
        <dbReference type="HAMAP-Rule" id="MF_01458"/>
    </source>
</evidence>
<evidence type="ECO:0000313" key="18">
    <source>
        <dbReference type="Proteomes" id="UP000614424"/>
    </source>
</evidence>
<comment type="similarity">
    <text evidence="2 14">In the C-terminal section; belongs to the peptidase M41 family.</text>
</comment>
<protein>
    <recommendedName>
        <fullName evidence="14">ATP-dependent zinc metalloprotease FtsH</fullName>
        <ecNumber evidence="14">3.4.24.-</ecNumber>
    </recommendedName>
</protein>
<keyword evidence="6 14" id="KW-0547">Nucleotide-binding</keyword>
<feature type="transmembrane region" description="Helical" evidence="14">
    <location>
        <begin position="7"/>
        <end position="27"/>
    </location>
</feature>
<dbReference type="PROSITE" id="PS00674">
    <property type="entry name" value="AAA"/>
    <property type="match status" value="1"/>
</dbReference>
<evidence type="ECO:0000256" key="9">
    <source>
        <dbReference type="ARBA" id="ARBA00022840"/>
    </source>
</evidence>
<keyword evidence="8 14" id="KW-0862">Zinc</keyword>
<dbReference type="FunFam" id="1.20.58.760:FF:000001">
    <property type="entry name" value="ATP-dependent zinc metalloprotease FtsH"/>
    <property type="match status" value="1"/>
</dbReference>
<keyword evidence="9 14" id="KW-0067">ATP-binding</keyword>
<feature type="binding site" evidence="14">
    <location>
        <position position="486"/>
    </location>
    <ligand>
        <name>Zn(2+)</name>
        <dbReference type="ChEBI" id="CHEBI:29105"/>
        <note>catalytic</note>
    </ligand>
</feature>
<evidence type="ECO:0000256" key="6">
    <source>
        <dbReference type="ARBA" id="ARBA00022741"/>
    </source>
</evidence>
<dbReference type="NCBIfam" id="TIGR01241">
    <property type="entry name" value="FtsH_fam"/>
    <property type="match status" value="1"/>
</dbReference>
<keyword evidence="7 14" id="KW-0378">Hydrolase</keyword>
<dbReference type="GO" id="GO:0030163">
    <property type="term" value="P:protein catabolic process"/>
    <property type="evidence" value="ECO:0007669"/>
    <property type="project" value="UniProtKB-UniRule"/>
</dbReference>
<dbReference type="Gene3D" id="1.20.58.760">
    <property type="entry name" value="Peptidase M41"/>
    <property type="match status" value="1"/>
</dbReference>
<dbReference type="CDD" id="cd19501">
    <property type="entry name" value="RecA-like_FtsH"/>
    <property type="match status" value="1"/>
</dbReference>
<evidence type="ECO:0000256" key="7">
    <source>
        <dbReference type="ARBA" id="ARBA00022801"/>
    </source>
</evidence>
<keyword evidence="11 14" id="KW-0482">Metalloprotease</keyword>
<dbReference type="EMBL" id="JACNJZ010000079">
    <property type="protein sequence ID" value="MBC8317275.1"/>
    <property type="molecule type" value="Genomic_DNA"/>
</dbReference>
<evidence type="ECO:0000256" key="11">
    <source>
        <dbReference type="ARBA" id="ARBA00023049"/>
    </source>
</evidence>
<keyword evidence="4 14" id="KW-0812">Transmembrane</keyword>
<evidence type="ECO:0000256" key="12">
    <source>
        <dbReference type="ARBA" id="ARBA00023136"/>
    </source>
</evidence>
<keyword evidence="12 14" id="KW-0472">Membrane</keyword>
<evidence type="ECO:0000256" key="5">
    <source>
        <dbReference type="ARBA" id="ARBA00022723"/>
    </source>
</evidence>
<organism evidence="17 18">
    <name type="scientific">Candidatus Desulfobia pelagia</name>
    <dbReference type="NCBI Taxonomy" id="2841692"/>
    <lineage>
        <taxon>Bacteria</taxon>
        <taxon>Pseudomonadati</taxon>
        <taxon>Thermodesulfobacteriota</taxon>
        <taxon>Desulfobulbia</taxon>
        <taxon>Desulfobulbales</taxon>
        <taxon>Desulfobulbaceae</taxon>
        <taxon>Candidatus Desulfobia</taxon>
    </lineage>
</organism>
<dbReference type="Pfam" id="PF00004">
    <property type="entry name" value="AAA"/>
    <property type="match status" value="1"/>
</dbReference>
<dbReference type="GO" id="GO:0016887">
    <property type="term" value="F:ATP hydrolysis activity"/>
    <property type="evidence" value="ECO:0007669"/>
    <property type="project" value="UniProtKB-UniRule"/>
</dbReference>
<evidence type="ECO:0000313" key="17">
    <source>
        <dbReference type="EMBL" id="MBC8317275.1"/>
    </source>
</evidence>
<comment type="subunit">
    <text evidence="14">Homohexamer.</text>
</comment>
<dbReference type="InterPro" id="IPR027417">
    <property type="entry name" value="P-loop_NTPase"/>
</dbReference>
<dbReference type="Gene3D" id="1.10.8.60">
    <property type="match status" value="1"/>
</dbReference>
<feature type="domain" description="AAA+ ATPase" evidence="16">
    <location>
        <begin position="179"/>
        <end position="319"/>
    </location>
</feature>
<dbReference type="InterPro" id="IPR000642">
    <property type="entry name" value="Peptidase_M41"/>
</dbReference>
<dbReference type="SUPFAM" id="SSF52540">
    <property type="entry name" value="P-loop containing nucleoside triphosphate hydrolases"/>
    <property type="match status" value="1"/>
</dbReference>
<feature type="binding site" evidence="14">
    <location>
        <position position="414"/>
    </location>
    <ligand>
        <name>Zn(2+)</name>
        <dbReference type="ChEBI" id="CHEBI:29105"/>
        <note>catalytic</note>
    </ligand>
</feature>
<dbReference type="InterPro" id="IPR003960">
    <property type="entry name" value="ATPase_AAA_CS"/>
</dbReference>
<comment type="function">
    <text evidence="14">Acts as a processive, ATP-dependent zinc metallopeptidase for both cytoplasmic and membrane proteins. Plays a role in the quality control of integral membrane proteins.</text>
</comment>
<dbReference type="Proteomes" id="UP000614424">
    <property type="component" value="Unassembled WGS sequence"/>
</dbReference>
<feature type="transmembrane region" description="Helical" evidence="14">
    <location>
        <begin position="99"/>
        <end position="119"/>
    </location>
</feature>
<sequence length="628" mass="69230">MALLIRNLLVCFLFSFLCMFMALLWYMEHRHAPQDYSEVVERLNNDQIVKLEFIGNKVVFTDREKNTFVSAVPDVSKFLERLQGKDISVVVKEDRFNTIYMTVIFVFVVMLIMVVWWSLQPNKKEENKFASDKLVSMSGKVIGLTFRDIAGIPEAKEELEEVVAFLKYPSNFKKIGATIPKGILLQGPPGTGKTMLAKAVAGEAGVPFYSFSGSDFVEMFVGVGASRVRDIFKEAKKNTPCIVFIDEIDAVGASRAGGASSGGGEERGQTLNALLVAMDGFDTEDTIVVLAATNRPDILDSALKRPGRFDRQINILAPDMKGRKKILEVHGRKVALHPEVVFEDLAKATPGFTGAELANLVNEAALMAARRGRDQILNEDFEKARDRILMGIERKGMVMSDKDREILAYHEAGHGILANKLPNSDPLHKITIVPRGMALGQTQQLPISDHPAYSKEYLRSKIIVLMGGRAAEELIFKQQTTGAQGDLLTSTKIATDMICKWGMSKTLGPQAFIVESGGFIEGAGGRLPMGHDTAKLIDQEVKELLSSCYAEAARILKKERCLLENLAEILLEVETLDGEEFDIIVKCSVKKERAAMKDSKHEGNTCALVKESCSIAQSMEEVVDAIAS</sequence>
<comment type="caution">
    <text evidence="17">The sequence shown here is derived from an EMBL/GenBank/DDBJ whole genome shotgun (WGS) entry which is preliminary data.</text>
</comment>
<dbReference type="GO" id="GO:0006508">
    <property type="term" value="P:proteolysis"/>
    <property type="evidence" value="ECO:0007669"/>
    <property type="project" value="UniProtKB-KW"/>
</dbReference>
<proteinExistence type="inferred from homology"/>
<dbReference type="Pfam" id="PF17862">
    <property type="entry name" value="AAA_lid_3"/>
    <property type="match status" value="1"/>
</dbReference>
<dbReference type="Pfam" id="PF01434">
    <property type="entry name" value="Peptidase_M41"/>
    <property type="match status" value="1"/>
</dbReference>
<dbReference type="InterPro" id="IPR037219">
    <property type="entry name" value="Peptidase_M41-like"/>
</dbReference>
<evidence type="ECO:0000256" key="13">
    <source>
        <dbReference type="ARBA" id="ARBA00061570"/>
    </source>
</evidence>
<dbReference type="Gene3D" id="3.40.50.300">
    <property type="entry name" value="P-loop containing nucleotide triphosphate hydrolases"/>
    <property type="match status" value="1"/>
</dbReference>
<dbReference type="InterPro" id="IPR041569">
    <property type="entry name" value="AAA_lid_3"/>
</dbReference>
<keyword evidence="5 14" id="KW-0479">Metal-binding</keyword>
<keyword evidence="3 14" id="KW-0645">Protease</keyword>
<dbReference type="GO" id="GO:0005524">
    <property type="term" value="F:ATP binding"/>
    <property type="evidence" value="ECO:0007669"/>
    <property type="project" value="UniProtKB-UniRule"/>
</dbReference>
<dbReference type="PANTHER" id="PTHR23076:SF97">
    <property type="entry name" value="ATP-DEPENDENT ZINC METALLOPROTEASE YME1L1"/>
    <property type="match status" value="1"/>
</dbReference>
<evidence type="ECO:0000259" key="16">
    <source>
        <dbReference type="SMART" id="SM00382"/>
    </source>
</evidence>
<dbReference type="AlphaFoldDB" id="A0A8J6ND80"/>